<dbReference type="GO" id="GO:0001784">
    <property type="term" value="F:phosphotyrosine residue binding"/>
    <property type="evidence" value="ECO:0007669"/>
    <property type="project" value="TreeGrafter"/>
</dbReference>
<organism evidence="4 5">
    <name type="scientific">Colwellia psychrerythraea (strain 34H / ATCC BAA-681)</name>
    <name type="common">Vibrio psychroerythus</name>
    <dbReference type="NCBI Taxonomy" id="167879"/>
    <lineage>
        <taxon>Bacteria</taxon>
        <taxon>Pseudomonadati</taxon>
        <taxon>Pseudomonadota</taxon>
        <taxon>Gammaproteobacteria</taxon>
        <taxon>Alteromonadales</taxon>
        <taxon>Colwelliaceae</taxon>
        <taxon>Colwellia</taxon>
    </lineage>
</organism>
<evidence type="ECO:0000313" key="4">
    <source>
        <dbReference type="EMBL" id="AAZ24273.1"/>
    </source>
</evidence>
<keyword evidence="1" id="KW-0727">SH2 domain</keyword>
<dbReference type="Gene3D" id="4.10.1080.10">
    <property type="entry name" value="TSP type-3 repeat"/>
    <property type="match status" value="1"/>
</dbReference>
<dbReference type="InterPro" id="IPR051846">
    <property type="entry name" value="SH2_domain_adapters"/>
</dbReference>
<evidence type="ECO:0000256" key="1">
    <source>
        <dbReference type="ARBA" id="ARBA00022999"/>
    </source>
</evidence>
<dbReference type="PANTHER" id="PTHR15127">
    <property type="entry name" value="HEAVYWEIGHT, ISOFORM A"/>
    <property type="match status" value="1"/>
</dbReference>
<evidence type="ECO:0000256" key="2">
    <source>
        <dbReference type="SAM" id="SignalP"/>
    </source>
</evidence>
<name>Q482B7_COLP3</name>
<dbReference type="Proteomes" id="UP000000547">
    <property type="component" value="Chromosome"/>
</dbReference>
<dbReference type="AlphaFoldDB" id="Q482B7"/>
<dbReference type="KEGG" id="cps:CPS_2383"/>
<dbReference type="SUPFAM" id="SSF103647">
    <property type="entry name" value="TSP type-3 repeat"/>
    <property type="match status" value="2"/>
</dbReference>
<dbReference type="InterPro" id="IPR028974">
    <property type="entry name" value="TSP_type-3_rpt"/>
</dbReference>
<dbReference type="InterPro" id="IPR018247">
    <property type="entry name" value="EF_Hand_1_Ca_BS"/>
</dbReference>
<proteinExistence type="predicted"/>
<reference evidence="4" key="1">
    <citation type="journal article" date="2005" name="Proc. Natl. Acad. Sci. U.S.A.">
        <title>The psychrophilic lifestyle as revealed by the genome sequence of Colwellia psychrerythraea 34H through genomic and proteomic analyses.</title>
        <authorList>
            <person name="Methe B.A."/>
            <person name="Nelson K.E."/>
            <person name="Deming J.W."/>
            <person name="Momen B."/>
            <person name="Melamud E."/>
            <person name="Zhang X."/>
            <person name="Moult J."/>
            <person name="Madupu R."/>
            <person name="Nelson W.C."/>
            <person name="Dodson R.J."/>
            <person name="Brinkac L.M."/>
            <person name="Daugherty S.C."/>
            <person name="Durkin A.S."/>
            <person name="DeBoy R.T."/>
            <person name="Kolonay J.F."/>
            <person name="Sullivan S.A."/>
            <person name="Zhou L."/>
            <person name="Davidsen T.M."/>
            <person name="Wu M."/>
            <person name="Huston A.L."/>
            <person name="Lewis M."/>
            <person name="Weaver B."/>
            <person name="Weidman J.F."/>
            <person name="Khouri H."/>
            <person name="Utterback T.R."/>
            <person name="Feldblyum T.V."/>
            <person name="Fraser C.M."/>
        </authorList>
    </citation>
    <scope>NUCLEOTIDE SEQUENCE [LARGE SCALE GENOMIC DNA]</scope>
    <source>
        <strain evidence="4">34H</strain>
    </source>
</reference>
<keyword evidence="2" id="KW-0732">Signal</keyword>
<dbReference type="InterPro" id="IPR013783">
    <property type="entry name" value="Ig-like_fold"/>
</dbReference>
<dbReference type="PROSITE" id="PS00018">
    <property type="entry name" value="EF_HAND_1"/>
    <property type="match status" value="1"/>
</dbReference>
<feature type="chain" id="PRO_5004234077" evidence="2">
    <location>
        <begin position="37"/>
        <end position="929"/>
    </location>
</feature>
<dbReference type="Pfam" id="PF16403">
    <property type="entry name" value="Bact_surface_Ig-like"/>
    <property type="match status" value="3"/>
</dbReference>
<evidence type="ECO:0000259" key="3">
    <source>
        <dbReference type="Pfam" id="PF16403"/>
    </source>
</evidence>
<dbReference type="GO" id="GO:0005509">
    <property type="term" value="F:calcium ion binding"/>
    <property type="evidence" value="ECO:0007669"/>
    <property type="project" value="InterPro"/>
</dbReference>
<sequence length="929" mass="97965">MSYLKSRSSNINSIQSYTLKTVAAAVMLSLSSGAYAACDYTAGDDFDNDGVTNLQDGAPCDTDLQQITINRVINSDFEAGANFWAKVSADASYTSVDNSFDGSKAIEMTTTKNNKGLSAPDMTGDGFSSITLRFWAKAVTVSDHTAPLKIKLTLKAEDGSLNGKGAPTSDKFLAPILVDNQDDPDLADDVTIINASEWTPISRTFVFADIQAEADEAIALGGLTTGTRIALTDGKYNDIIKLQIQPAKAGDVILIDNVSLFSDTDKATMQFNVITDTDDDGLMNDADAHPTQAYFTESKPGDDFDGDGIINSADTHPYSTTPATDLNNDGYDDTTAPLINALASSTTTLELLDAEQDNWSVVKFVSSKDAKIGETSYKVNNAATSKANIVTIDATEQVSLGFWAKTDVAGFAATGEAFFVKARLIKANADDSDVFVNLTLTDTDLSTEWQYFQLDKNLSDTQTANEVELILLKPTIENLGNLWIDGITLFADQNTDALLAAGRDSDSDGIPDFNDNDDDNDGLLDGEDLEPLNAIGSFDAPDIDHDGVADTADVDTDGILDYFEDRTAPVLTLSGSNISIQIGGEYNELGATALDDTDGDITANISVSGSVDTSTLGDYTLSYDVMDAEANAAITLTRVVSIVSEEVIDTSAPIISLIGDASFSVIEGGSYTDAGATALDETDGDITANITSTGSVDTAVIGTYVITYTVSDAAGNIATLTRDVTVGSTDATAPVITLVGETNIIVVEGEEYTDAGALAEDERDGDISVNIVVTGSVDVSTTGSYTLTYNISDAAGNSAEEVTREVTVVSDAVPVFSGALPELTFHKTSVDAVIILSDLTDAPVAIDEKDGAITATTGFKDTVYQPGKTYTITWKATNSAGNSSEITQNLTVTAPEVVIEEVESKGGSFSFAGLFLMVGLFTRRLLTKK</sequence>
<feature type="domain" description="Pesticidal crystal protein Cry22Aa Ig-like" evidence="3">
    <location>
        <begin position="572"/>
        <end position="641"/>
    </location>
</feature>
<dbReference type="STRING" id="167879.CPS_2383"/>
<accession>Q482B7</accession>
<dbReference type="Gene3D" id="2.60.120.260">
    <property type="entry name" value="Galactose-binding domain-like"/>
    <property type="match status" value="1"/>
</dbReference>
<feature type="domain" description="Pesticidal crystal protein Cry22Aa Ig-like" evidence="3">
    <location>
        <begin position="736"/>
        <end position="808"/>
    </location>
</feature>
<dbReference type="PANTHER" id="PTHR15127:SF32">
    <property type="entry name" value="HEAVYWEIGHT, ISOFORM A"/>
    <property type="match status" value="1"/>
</dbReference>
<protein>
    <submittedName>
        <fullName evidence="4">Putative surface protein</fullName>
    </submittedName>
</protein>
<gene>
    <name evidence="4" type="ordered locus">CPS_2383</name>
</gene>
<dbReference type="EMBL" id="CP000083">
    <property type="protein sequence ID" value="AAZ24273.1"/>
    <property type="molecule type" value="Genomic_DNA"/>
</dbReference>
<dbReference type="Gene3D" id="2.60.40.10">
    <property type="entry name" value="Immunoglobulins"/>
    <property type="match status" value="3"/>
</dbReference>
<feature type="domain" description="Pesticidal crystal protein Cry22Aa Ig-like" evidence="3">
    <location>
        <begin position="655"/>
        <end position="726"/>
    </location>
</feature>
<dbReference type="InterPro" id="IPR032179">
    <property type="entry name" value="Cry22Aa_Ig-like"/>
</dbReference>
<dbReference type="HOGENOM" id="CLU_314678_0_0_6"/>
<dbReference type="RefSeq" id="WP_011043195.1">
    <property type="nucleotide sequence ID" value="NC_003910.7"/>
</dbReference>
<feature type="signal peptide" evidence="2">
    <location>
        <begin position="1"/>
        <end position="36"/>
    </location>
</feature>
<evidence type="ECO:0000313" key="5">
    <source>
        <dbReference type="Proteomes" id="UP000000547"/>
    </source>
</evidence>